<keyword evidence="2" id="KW-1185">Reference proteome</keyword>
<sequence>MSYHNDSSSEFLGLRTTRNGRMQVVYDARTGNRVVLDIEPMSTPKSEIDAALKEGIGARNVLGGVLSALKARNIGVDFAA</sequence>
<dbReference type="Proteomes" id="UP000064920">
    <property type="component" value="Chromosome"/>
</dbReference>
<organism evidence="1 2">
    <name type="scientific">Celeribacter marinus</name>
    <dbReference type="NCBI Taxonomy" id="1397108"/>
    <lineage>
        <taxon>Bacteria</taxon>
        <taxon>Pseudomonadati</taxon>
        <taxon>Pseudomonadota</taxon>
        <taxon>Alphaproteobacteria</taxon>
        <taxon>Rhodobacterales</taxon>
        <taxon>Roseobacteraceae</taxon>
        <taxon>Celeribacter</taxon>
    </lineage>
</organism>
<dbReference type="RefSeq" id="WP_143090046.1">
    <property type="nucleotide sequence ID" value="NZ_CP012023.1"/>
</dbReference>
<name>A0A0N7HJ24_9RHOB</name>
<dbReference type="PATRIC" id="fig|1397108.4.peg.2947"/>
<evidence type="ECO:0000313" key="1">
    <source>
        <dbReference type="EMBL" id="ALI56829.1"/>
    </source>
</evidence>
<accession>A0A0N7HJ24</accession>
<protein>
    <submittedName>
        <fullName evidence="1">Uncharacterized protein</fullName>
    </submittedName>
</protein>
<dbReference type="OrthoDB" id="7875019at2"/>
<dbReference type="EMBL" id="CP012023">
    <property type="protein sequence ID" value="ALI56829.1"/>
    <property type="molecule type" value="Genomic_DNA"/>
</dbReference>
<evidence type="ECO:0000313" key="2">
    <source>
        <dbReference type="Proteomes" id="UP000064920"/>
    </source>
</evidence>
<dbReference type="KEGG" id="cmar:IMCC12053_2882"/>
<proteinExistence type="predicted"/>
<reference evidence="1 2" key="1">
    <citation type="submission" date="2015-05" db="EMBL/GenBank/DDBJ databases">
        <authorList>
            <person name="Wang D.B."/>
            <person name="Wang M."/>
        </authorList>
    </citation>
    <scope>NUCLEOTIDE SEQUENCE [LARGE SCALE GENOMIC DNA]</scope>
    <source>
        <strain evidence="1 2">IMCC 12053</strain>
    </source>
</reference>
<gene>
    <name evidence="1" type="ORF">IMCC12053_2882</name>
</gene>
<dbReference type="AlphaFoldDB" id="A0A0N7HJ24"/>